<evidence type="ECO:0000313" key="7">
    <source>
        <dbReference type="Proteomes" id="UP000483672"/>
    </source>
</evidence>
<organism evidence="1 6">
    <name type="scientific">Orbilia oligospora</name>
    <name type="common">Nematode-trapping fungus</name>
    <name type="synonym">Arthrobotrys oligospora</name>
    <dbReference type="NCBI Taxonomy" id="2813651"/>
    <lineage>
        <taxon>Eukaryota</taxon>
        <taxon>Fungi</taxon>
        <taxon>Dikarya</taxon>
        <taxon>Ascomycota</taxon>
        <taxon>Pezizomycotina</taxon>
        <taxon>Orbiliomycetes</taxon>
        <taxon>Orbiliales</taxon>
        <taxon>Orbiliaceae</taxon>
        <taxon>Orbilia</taxon>
    </lineage>
</organism>
<dbReference type="Proteomes" id="UP000614610">
    <property type="component" value="Unassembled WGS sequence"/>
</dbReference>
<dbReference type="EMBL" id="JAABOE010000088">
    <property type="protein sequence ID" value="KAF3168062.1"/>
    <property type="molecule type" value="Genomic_DNA"/>
</dbReference>
<dbReference type="Proteomes" id="UP000483672">
    <property type="component" value="Unassembled WGS sequence"/>
</dbReference>
<dbReference type="Proteomes" id="UP000479691">
    <property type="component" value="Unassembled WGS sequence"/>
</dbReference>
<evidence type="ECO:0000313" key="1">
    <source>
        <dbReference type="EMBL" id="KAF3168062.1"/>
    </source>
</evidence>
<dbReference type="AlphaFoldDB" id="A0A6G1M8M8"/>
<comment type="caution">
    <text evidence="1">The sequence shown here is derived from an EMBL/GenBank/DDBJ whole genome shotgun (WGS) entry which is preliminary data.</text>
</comment>
<reference evidence="5 6" key="1">
    <citation type="submission" date="2019-06" db="EMBL/GenBank/DDBJ databases">
        <authorList>
            <person name="Palmer J.M."/>
        </authorList>
    </citation>
    <scope>NUCLEOTIDE SEQUENCE [LARGE SCALE GENOMIC DNA]</scope>
    <source>
        <strain evidence="3 5">TWF106</strain>
        <strain evidence="4 7">TWF191</strain>
        <strain evidence="2">TWF679</strain>
        <strain evidence="1 6">TWF788</strain>
    </source>
</reference>
<dbReference type="Proteomes" id="UP000472727">
    <property type="component" value="Unassembled WGS sequence"/>
</dbReference>
<dbReference type="OrthoDB" id="5272052at2759"/>
<accession>A0A6G1M8M8</accession>
<evidence type="ECO:0000313" key="5">
    <source>
        <dbReference type="Proteomes" id="UP000472727"/>
    </source>
</evidence>
<name>A0A6G1M8M8_ORBOL</name>
<evidence type="ECO:0000313" key="2">
    <source>
        <dbReference type="EMBL" id="KAF3207711.1"/>
    </source>
</evidence>
<dbReference type="EMBL" id="WIPF01000077">
    <property type="protein sequence ID" value="KAF3213536.1"/>
    <property type="molecule type" value="Genomic_DNA"/>
</dbReference>
<dbReference type="EMBL" id="WIWS01000078">
    <property type="protein sequence ID" value="KAF3210759.1"/>
    <property type="molecule type" value="Genomic_DNA"/>
</dbReference>
<sequence length="160" mass="18074">MAHRHYQRSQEMTQGTPSRYKYLVIKNEDFDPAWPENGVHTSIFDCAENPSPSNSDSRPLFHLIEYGPAALQYLKRQIWNVNLSEELTGTGCKYFPVSLDPGRLFDGRVDLNRFCLVLKLANCNAAVRDVVGVALDDEIEDLIAEFSATAGPFTTLAYHY</sequence>
<dbReference type="EMBL" id="WIWT01000051">
    <property type="protein sequence ID" value="KAF3207711.1"/>
    <property type="molecule type" value="Genomic_DNA"/>
</dbReference>
<evidence type="ECO:0000313" key="3">
    <source>
        <dbReference type="EMBL" id="KAF3210759.1"/>
    </source>
</evidence>
<evidence type="ECO:0000313" key="4">
    <source>
        <dbReference type="EMBL" id="KAF3213536.1"/>
    </source>
</evidence>
<evidence type="ECO:0000313" key="6">
    <source>
        <dbReference type="Proteomes" id="UP000479691"/>
    </source>
</evidence>
<protein>
    <submittedName>
        <fullName evidence="1">Uncharacterized protein</fullName>
    </submittedName>
</protein>
<gene>
    <name evidence="3" type="ORF">TWF106_010420</name>
    <name evidence="4" type="ORF">TWF191_010013</name>
    <name evidence="2" type="ORF">TWF679_008275</name>
    <name evidence="1" type="ORF">TWF788_011037</name>
</gene>
<proteinExistence type="predicted"/>